<sequence length="169" mass="19044">MSPLPPRFHLLHRTLPLLSLLHSQSQFTNTNFFLVKHLHMQHLPIGRPATSVSSSTTATGLHSLHGNNMHIDPALLAVCSSRIIDPARNVFLIPFGCSWTWLQWLMIKETDSAPPLDRSSCGCRRHRKDWETDVEDGGDGDGVRPRREDDRGVREGEEKEGGRALRYSS</sequence>
<evidence type="ECO:0000313" key="3">
    <source>
        <dbReference type="Proteomes" id="UP001367508"/>
    </source>
</evidence>
<protein>
    <submittedName>
        <fullName evidence="2">Uncharacterized protein</fullName>
    </submittedName>
</protein>
<proteinExistence type="predicted"/>
<evidence type="ECO:0000313" key="2">
    <source>
        <dbReference type="EMBL" id="KAK7315974.1"/>
    </source>
</evidence>
<keyword evidence="3" id="KW-1185">Reference proteome</keyword>
<feature type="region of interest" description="Disordered" evidence="1">
    <location>
        <begin position="127"/>
        <end position="169"/>
    </location>
</feature>
<comment type="caution">
    <text evidence="2">The sequence shown here is derived from an EMBL/GenBank/DDBJ whole genome shotgun (WGS) entry which is preliminary data.</text>
</comment>
<gene>
    <name evidence="2" type="ORF">VNO77_34559</name>
</gene>
<feature type="compositionally biased region" description="Basic and acidic residues" evidence="1">
    <location>
        <begin position="141"/>
        <end position="163"/>
    </location>
</feature>
<accession>A0AAN9KFB1</accession>
<organism evidence="2 3">
    <name type="scientific">Canavalia gladiata</name>
    <name type="common">Sword bean</name>
    <name type="synonym">Dolichos gladiatus</name>
    <dbReference type="NCBI Taxonomy" id="3824"/>
    <lineage>
        <taxon>Eukaryota</taxon>
        <taxon>Viridiplantae</taxon>
        <taxon>Streptophyta</taxon>
        <taxon>Embryophyta</taxon>
        <taxon>Tracheophyta</taxon>
        <taxon>Spermatophyta</taxon>
        <taxon>Magnoliopsida</taxon>
        <taxon>eudicotyledons</taxon>
        <taxon>Gunneridae</taxon>
        <taxon>Pentapetalae</taxon>
        <taxon>rosids</taxon>
        <taxon>fabids</taxon>
        <taxon>Fabales</taxon>
        <taxon>Fabaceae</taxon>
        <taxon>Papilionoideae</taxon>
        <taxon>50 kb inversion clade</taxon>
        <taxon>NPAAA clade</taxon>
        <taxon>indigoferoid/millettioid clade</taxon>
        <taxon>Phaseoleae</taxon>
        <taxon>Canavalia</taxon>
    </lineage>
</organism>
<dbReference type="AlphaFoldDB" id="A0AAN9KFB1"/>
<evidence type="ECO:0000256" key="1">
    <source>
        <dbReference type="SAM" id="MobiDB-lite"/>
    </source>
</evidence>
<name>A0AAN9KFB1_CANGL</name>
<reference evidence="2 3" key="1">
    <citation type="submission" date="2024-01" db="EMBL/GenBank/DDBJ databases">
        <title>The genomes of 5 underutilized Papilionoideae crops provide insights into root nodulation and disease resistanc.</title>
        <authorList>
            <person name="Jiang F."/>
        </authorList>
    </citation>
    <scope>NUCLEOTIDE SEQUENCE [LARGE SCALE GENOMIC DNA]</scope>
    <source>
        <strain evidence="2">LVBAO_FW01</strain>
        <tissue evidence="2">Leaves</tissue>
    </source>
</reference>
<dbReference type="EMBL" id="JAYMYQ010000008">
    <property type="protein sequence ID" value="KAK7315974.1"/>
    <property type="molecule type" value="Genomic_DNA"/>
</dbReference>
<dbReference type="Proteomes" id="UP001367508">
    <property type="component" value="Unassembled WGS sequence"/>
</dbReference>